<proteinExistence type="predicted"/>
<protein>
    <submittedName>
        <fullName evidence="1">Uncharacterized protein</fullName>
    </submittedName>
</protein>
<sequence>MFGADHIETLLERFARLLTAMTAEPTGRWRRSTYSMPPSTPG</sequence>
<organism evidence="1">
    <name type="scientific">Mycobacterium xenopi 4042</name>
    <dbReference type="NCBI Taxonomy" id="1299334"/>
    <lineage>
        <taxon>Bacteria</taxon>
        <taxon>Bacillati</taxon>
        <taxon>Actinomycetota</taxon>
        <taxon>Actinomycetes</taxon>
        <taxon>Mycobacteriales</taxon>
        <taxon>Mycobacteriaceae</taxon>
        <taxon>Mycobacterium</taxon>
    </lineage>
</organism>
<evidence type="ECO:0000313" key="1">
    <source>
        <dbReference type="EMBL" id="EUA44108.1"/>
    </source>
</evidence>
<dbReference type="PATRIC" id="fig|1299334.3.peg.3852"/>
<gene>
    <name evidence="1" type="ORF">I553_3055</name>
</gene>
<name>X8BLJ1_MYCXE</name>
<dbReference type="AlphaFoldDB" id="X8BLJ1"/>
<reference evidence="1" key="1">
    <citation type="submission" date="2014-01" db="EMBL/GenBank/DDBJ databases">
        <authorList>
            <person name="Brown-Elliot B."/>
            <person name="Wallace R."/>
            <person name="Lenaerts A."/>
            <person name="Ordway D."/>
            <person name="DeGroote M.A."/>
            <person name="Parker T."/>
            <person name="Sizemore C."/>
            <person name="Tallon L.J."/>
            <person name="Sadzewicz L.K."/>
            <person name="Sengamalay N."/>
            <person name="Fraser C.M."/>
            <person name="Hine E."/>
            <person name="Shefchek K.A."/>
            <person name="Das S.P."/>
            <person name="Tettelin H."/>
        </authorList>
    </citation>
    <scope>NUCLEOTIDE SEQUENCE [LARGE SCALE GENOMIC DNA]</scope>
    <source>
        <strain evidence="1">4042</strain>
    </source>
</reference>
<dbReference type="EMBL" id="JAOB01000039">
    <property type="protein sequence ID" value="EUA44108.1"/>
    <property type="molecule type" value="Genomic_DNA"/>
</dbReference>
<accession>X8BLJ1</accession>
<comment type="caution">
    <text evidence="1">The sequence shown here is derived from an EMBL/GenBank/DDBJ whole genome shotgun (WGS) entry which is preliminary data.</text>
</comment>